<dbReference type="EC" id="3.1.2.4" evidence="2"/>
<dbReference type="InterPro" id="IPR045004">
    <property type="entry name" value="ECH_dom"/>
</dbReference>
<dbReference type="GO" id="GO:0003860">
    <property type="term" value="F:3-hydroxyisobutyryl-CoA hydrolase activity"/>
    <property type="evidence" value="ECO:0007669"/>
    <property type="project" value="UniProtKB-EC"/>
</dbReference>
<gene>
    <name evidence="5" type="ORF">K8V15_07220</name>
</gene>
<evidence type="ECO:0000313" key="6">
    <source>
        <dbReference type="Proteomes" id="UP000712713"/>
    </source>
</evidence>
<sequence>MSEFLVTEVVDGVGRITLNRPRAINALTDDMMTGMYETLTGWLKDDDVRSVELRGEGERGFCAGADVRALAGVVNEGGAWLQYLETEYALDILIARYPKPVTSHMHGVSMGGGLGIAAQADRRIVYASTVMAMPETKIGFFPDAGIMYQLSRAGAVGRHVALTSSTFTGGDAIRMDLADESADGDLPAPLFEESAAWIQECYASDDPVEIVRALESHPDEAAQQAGRDLRARSPFAVHVALRALIRAEKLRLSEVLNQDLRLAESVIPYDDFAEGVRALLVDKDNAPRWKHASIEDVPLAEVDRVFNY</sequence>
<evidence type="ECO:0000313" key="5">
    <source>
        <dbReference type="EMBL" id="HJE51753.1"/>
    </source>
</evidence>
<evidence type="ECO:0000259" key="4">
    <source>
        <dbReference type="Pfam" id="PF16113"/>
    </source>
</evidence>
<dbReference type="Pfam" id="PF16113">
    <property type="entry name" value="ECH_2"/>
    <property type="match status" value="2"/>
</dbReference>
<dbReference type="InterPro" id="IPR032259">
    <property type="entry name" value="HIBYL-CoA-H"/>
</dbReference>
<reference evidence="5" key="2">
    <citation type="submission" date="2021-09" db="EMBL/GenBank/DDBJ databases">
        <authorList>
            <person name="Gilroy R."/>
        </authorList>
    </citation>
    <scope>NUCLEOTIDE SEQUENCE</scope>
    <source>
        <strain evidence="5">ChiGjej3B3-7470</strain>
    </source>
</reference>
<evidence type="ECO:0000256" key="2">
    <source>
        <dbReference type="ARBA" id="ARBA00011915"/>
    </source>
</evidence>
<accession>A0A921ENP9</accession>
<keyword evidence="3" id="KW-0378">Hydrolase</keyword>
<evidence type="ECO:0000256" key="1">
    <source>
        <dbReference type="ARBA" id="ARBA00001709"/>
    </source>
</evidence>
<feature type="domain" description="Enoyl-CoA hydratase/isomerase" evidence="4">
    <location>
        <begin position="13"/>
        <end position="181"/>
    </location>
</feature>
<evidence type="ECO:0000256" key="3">
    <source>
        <dbReference type="ARBA" id="ARBA00022801"/>
    </source>
</evidence>
<dbReference type="PANTHER" id="PTHR43176:SF3">
    <property type="entry name" value="3-HYDROXYISOBUTYRYL-COA HYDROLASE, MITOCHONDRIAL"/>
    <property type="match status" value="1"/>
</dbReference>
<dbReference type="SUPFAM" id="SSF52096">
    <property type="entry name" value="ClpP/crotonase"/>
    <property type="match status" value="1"/>
</dbReference>
<comment type="catalytic activity">
    <reaction evidence="1">
        <text>3-hydroxy-2-methylpropanoyl-CoA + H2O = 3-hydroxy-2-methylpropanoate + CoA + H(+)</text>
        <dbReference type="Rhea" id="RHEA:20888"/>
        <dbReference type="ChEBI" id="CHEBI:11805"/>
        <dbReference type="ChEBI" id="CHEBI:15377"/>
        <dbReference type="ChEBI" id="CHEBI:15378"/>
        <dbReference type="ChEBI" id="CHEBI:57287"/>
        <dbReference type="ChEBI" id="CHEBI:57340"/>
        <dbReference type="EC" id="3.1.2.4"/>
    </reaction>
</comment>
<comment type="caution">
    <text evidence="5">The sequence shown here is derived from an EMBL/GenBank/DDBJ whole genome shotgun (WGS) entry which is preliminary data.</text>
</comment>
<name>A0A921ENP9_9ACTN</name>
<feature type="domain" description="Enoyl-CoA hydratase/isomerase" evidence="4">
    <location>
        <begin position="190"/>
        <end position="306"/>
    </location>
</feature>
<dbReference type="GO" id="GO:0005829">
    <property type="term" value="C:cytosol"/>
    <property type="evidence" value="ECO:0007669"/>
    <property type="project" value="TreeGrafter"/>
</dbReference>
<dbReference type="Gene3D" id="3.90.226.10">
    <property type="entry name" value="2-enoyl-CoA Hydratase, Chain A, domain 1"/>
    <property type="match status" value="1"/>
</dbReference>
<dbReference type="AlphaFoldDB" id="A0A921ENP9"/>
<dbReference type="EMBL" id="DYZF01000183">
    <property type="protein sequence ID" value="HJE51753.1"/>
    <property type="molecule type" value="Genomic_DNA"/>
</dbReference>
<dbReference type="InterPro" id="IPR029045">
    <property type="entry name" value="ClpP/crotonase-like_dom_sf"/>
</dbReference>
<reference evidence="5" key="1">
    <citation type="journal article" date="2021" name="PeerJ">
        <title>Extensive microbial diversity within the chicken gut microbiome revealed by metagenomics and culture.</title>
        <authorList>
            <person name="Gilroy R."/>
            <person name="Ravi A."/>
            <person name="Getino M."/>
            <person name="Pursley I."/>
            <person name="Horton D.L."/>
            <person name="Alikhan N.F."/>
            <person name="Baker D."/>
            <person name="Gharbi K."/>
            <person name="Hall N."/>
            <person name="Watson M."/>
            <person name="Adriaenssens E.M."/>
            <person name="Foster-Nyarko E."/>
            <person name="Jarju S."/>
            <person name="Secka A."/>
            <person name="Antonio M."/>
            <person name="Oren A."/>
            <person name="Chaudhuri R.R."/>
            <person name="La Ragione R."/>
            <person name="Hildebrand F."/>
            <person name="Pallen M.J."/>
        </authorList>
    </citation>
    <scope>NUCLEOTIDE SEQUENCE</scope>
    <source>
        <strain evidence="5">ChiGjej3B3-7470</strain>
    </source>
</reference>
<dbReference type="Proteomes" id="UP000712713">
    <property type="component" value="Unassembled WGS sequence"/>
</dbReference>
<proteinExistence type="predicted"/>
<dbReference type="CDD" id="cd06558">
    <property type="entry name" value="crotonase-like"/>
    <property type="match status" value="1"/>
</dbReference>
<organism evidence="5 6">
    <name type="scientific">Tessaracoccus flavescens</name>
    <dbReference type="NCBI Taxonomy" id="399497"/>
    <lineage>
        <taxon>Bacteria</taxon>
        <taxon>Bacillati</taxon>
        <taxon>Actinomycetota</taxon>
        <taxon>Actinomycetes</taxon>
        <taxon>Propionibacteriales</taxon>
        <taxon>Propionibacteriaceae</taxon>
        <taxon>Tessaracoccus</taxon>
    </lineage>
</organism>
<dbReference type="GO" id="GO:0006574">
    <property type="term" value="P:L-valine catabolic process"/>
    <property type="evidence" value="ECO:0007669"/>
    <property type="project" value="TreeGrafter"/>
</dbReference>
<protein>
    <recommendedName>
        <fullName evidence="2">3-hydroxyisobutyryl-CoA hydrolase</fullName>
        <ecNumber evidence="2">3.1.2.4</ecNumber>
    </recommendedName>
</protein>
<dbReference type="PANTHER" id="PTHR43176">
    <property type="entry name" value="3-HYDROXYISOBUTYRYL-COA HYDROLASE-RELATED"/>
    <property type="match status" value="1"/>
</dbReference>